<organism evidence="1 2">
    <name type="scientific">Acidiluteibacter ferrifornacis</name>
    <dbReference type="NCBI Taxonomy" id="2692424"/>
    <lineage>
        <taxon>Bacteria</taxon>
        <taxon>Pseudomonadati</taxon>
        <taxon>Bacteroidota</taxon>
        <taxon>Flavobacteriia</taxon>
        <taxon>Flavobacteriales</taxon>
        <taxon>Cryomorphaceae</taxon>
        <taxon>Acidiluteibacter</taxon>
    </lineage>
</organism>
<evidence type="ECO:0000313" key="1">
    <source>
        <dbReference type="EMBL" id="NBG64514.1"/>
    </source>
</evidence>
<dbReference type="RefSeq" id="WP_160630770.1">
    <property type="nucleotide sequence ID" value="NZ_WWNE01000002.1"/>
</dbReference>
<comment type="caution">
    <text evidence="1">The sequence shown here is derived from an EMBL/GenBank/DDBJ whole genome shotgun (WGS) entry which is preliminary data.</text>
</comment>
<sequence length="1152" mass="130540">MDLQAQEGSTYREKAIQVESDTIILDTFAIAIGTELVLFDNQKLDSTFYTIDYARSLFLLNDSSLFNKEIKISYRIIDYDFDKKYYHKDLSEIEKADPGLPNFYTIRPSDNQENVFDLGGLNKSGSISRGIAFGNNQDLSVNSNLDLQLSGKLSDNINIRAAISDDNIPIQAEGNTQQLREFDQVFIQLYNDDFELTAGDFRLNRPKSYFMNFDKKVQGGSIKTHLFLDKKIDQEKKNRAVLHSQLSIAVSRGKFARNVLSSGAPNGGIGVEGNQGPYRLSGAENEAFIIILSGTEKVFLNGKLLKRGQEFDYVIDYNTGEITFTPNQLITKDSRIIVEFQYSERNYARSLIYTNQTFQKKNLELRLNIYSEQDNKKQPLLQELSDSDKLLLSQIGDSLNQALVSGADTVEEFINDQILYKKIDTLGYADVYVYSINPDSAKYRVQFSQVPLGQGDYIRIQSAGNGKVYKWIAPVNGASQGNFIPFVQLITPKKTQMATFGGTYKIRETTTINFEGAITQRDLNTFSTEDSGDDNGYGFEVELDHKSPLKKVEEKTTVQLLGGFHFEQRGANFNPIERYRDIEFERDWNINALSLTGDQSLGNAYAGLDFGRRGKVIYNLGIFENGTDYNGIKHSYQGNFQQKGYQVKSNGSYLTTNGLVNSTFLRHYTTLSKDISSFTFGVYGDQEKAIFNLDRNQIGLNSNNKLEWKVFVKTRDTTANSNKYELSYGQRFDYLPRPTELGLANKAEDFNASFLLAKNPSNRLKGQATYRRLKTVDNELSNLEAENTLIGRLEHDFKILKGFISTNTFYEISSGLEYKREFSYIKVTDGQGIYLWNDYNSNGIKELNEFEVAGTNNAFQANYIRIFTPTTETIKVYSNQFNEVLFIRPEVVLVNKKGILNLLSKLSNKTAYRAERKTSRSDDIYNPFSSPIEDSTLISVSSTVSNTFYINRLGTKFGTDLFYQNTKSKSLLTNGFESRTSTTRELRSRYNASNTITVNTVFSFNEKSNISDFFDDRNYEIVSYIAQPKVSYQPGVQFRLSLFGEYGDKDNRLGNERAFNRTVGTEIQYSKAGKGNLTVEIRYIDITFNSGSNSALAFEMLDGLQAGGNSTWTVNLQKNLSKSLQLSINYNGRKSEDLDTIHSGGMQLRAFF</sequence>
<keyword evidence="2" id="KW-1185">Reference proteome</keyword>
<proteinExistence type="predicted"/>
<dbReference type="Proteomes" id="UP000470771">
    <property type="component" value="Unassembled WGS sequence"/>
</dbReference>
<protein>
    <recommendedName>
        <fullName evidence="3">DUF2460 domain-containing protein</fullName>
    </recommendedName>
</protein>
<accession>A0A6N9NFF7</accession>
<gene>
    <name evidence="1" type="ORF">GQN54_00200</name>
</gene>
<dbReference type="EMBL" id="WWNE01000002">
    <property type="protein sequence ID" value="NBG64514.1"/>
    <property type="molecule type" value="Genomic_DNA"/>
</dbReference>
<evidence type="ECO:0008006" key="3">
    <source>
        <dbReference type="Google" id="ProtNLM"/>
    </source>
</evidence>
<dbReference type="AlphaFoldDB" id="A0A6N9NFF7"/>
<evidence type="ECO:0000313" key="2">
    <source>
        <dbReference type="Proteomes" id="UP000470771"/>
    </source>
</evidence>
<name>A0A6N9NFF7_9FLAO</name>
<reference evidence="1 2" key="1">
    <citation type="submission" date="2019-12" db="EMBL/GenBank/DDBJ databases">
        <authorList>
            <person name="Zhao J."/>
        </authorList>
    </citation>
    <scope>NUCLEOTIDE SEQUENCE [LARGE SCALE GENOMIC DNA]</scope>
    <source>
        <strain evidence="1 2">S-15</strain>
    </source>
</reference>